<evidence type="ECO:0008006" key="5">
    <source>
        <dbReference type="Google" id="ProtNLM"/>
    </source>
</evidence>
<evidence type="ECO:0000313" key="3">
    <source>
        <dbReference type="EMBL" id="QGA28068.1"/>
    </source>
</evidence>
<dbReference type="EMBL" id="CP045652">
    <property type="protein sequence ID" value="QGA28068.1"/>
    <property type="molecule type" value="Genomic_DNA"/>
</dbReference>
<sequence>MTRRLSIFWVIMIQLLVFLQELHAQVKKNSDRSALAYYIQEEHQLAEDTIALKNFLKPLRQKELKVNKEQQTAVYYALMGRGTSRKIGHVNEISNRYFQQAVDIAVDEEDDALMLWLQVELAKYRYQFSQLEGSLPYFMEASFNIEEIPSNEQIAPDESYRSLGFFFYALGEYGDAVHYLKEAAYLAADSSVMKASILDNLARCYLLEKDTSRALAYLDDAKNLSVAIGAKARLARVNGMLAQISLGKGKLDSAKYFVEQDIQLSIESSDLKNKNHAEIIKANVLLANGEVESANSLLKRLSAEIAKDVYQSDFLVEVEQLKLKLAEERGDAQQELLIRRNLSRLLDSARFGEDAQSIQRAKVLVAKERYLNEIEMNTLKDKQARFTRTMYLALFLMAIGIVVIAYIDFRRKMRIRHHRYEKKVLSYRLEKTLLDQKLEQANRTLEDHFRYMTEKNRQIEGLQREIAKINKSNLAEIEEKNGKLKQLLQSHALTEQGWQNFKRTFDEVHPDYCRQIKIGYPELSENNIRFILLQKLGLSARETANVLGISIEAINKNKQRLRLKLGESYDRVMEAI</sequence>
<organism evidence="3 4">
    <name type="scientific">Sphingobacterium zhuxiongii</name>
    <dbReference type="NCBI Taxonomy" id="2662364"/>
    <lineage>
        <taxon>Bacteria</taxon>
        <taxon>Pseudomonadati</taxon>
        <taxon>Bacteroidota</taxon>
        <taxon>Sphingobacteriia</taxon>
        <taxon>Sphingobacteriales</taxon>
        <taxon>Sphingobacteriaceae</taxon>
        <taxon>Sphingobacterium</taxon>
    </lineage>
</organism>
<proteinExistence type="predicted"/>
<accession>A0A5Q0QII7</accession>
<dbReference type="AlphaFoldDB" id="A0A5Q0QII7"/>
<keyword evidence="2" id="KW-0472">Membrane</keyword>
<reference evidence="3 4" key="1">
    <citation type="submission" date="2019-10" db="EMBL/GenBank/DDBJ databases">
        <authorList>
            <person name="Dong K."/>
        </authorList>
    </citation>
    <scope>NUCLEOTIDE SEQUENCE [LARGE SCALE GENOMIC DNA]</scope>
    <source>
        <strain evidence="4">dk4302</strain>
    </source>
</reference>
<dbReference type="RefSeq" id="WP_153512894.1">
    <property type="nucleotide sequence ID" value="NZ_CP045652.1"/>
</dbReference>
<evidence type="ECO:0000313" key="4">
    <source>
        <dbReference type="Proteomes" id="UP000326921"/>
    </source>
</evidence>
<keyword evidence="2" id="KW-0812">Transmembrane</keyword>
<keyword evidence="4" id="KW-1185">Reference proteome</keyword>
<dbReference type="Gene3D" id="1.25.40.10">
    <property type="entry name" value="Tetratricopeptide repeat domain"/>
    <property type="match status" value="2"/>
</dbReference>
<feature type="transmembrane region" description="Helical" evidence="2">
    <location>
        <begin position="390"/>
        <end position="409"/>
    </location>
</feature>
<feature type="repeat" description="TPR" evidence="1">
    <location>
        <begin position="157"/>
        <end position="190"/>
    </location>
</feature>
<protein>
    <recommendedName>
        <fullName evidence="5">Tetratricopeptide repeat protein</fullName>
    </recommendedName>
</protein>
<evidence type="ECO:0000256" key="1">
    <source>
        <dbReference type="PROSITE-ProRule" id="PRU00339"/>
    </source>
</evidence>
<evidence type="ECO:0000256" key="2">
    <source>
        <dbReference type="SAM" id="Phobius"/>
    </source>
</evidence>
<keyword evidence="2" id="KW-1133">Transmembrane helix</keyword>
<dbReference type="InterPro" id="IPR019734">
    <property type="entry name" value="TPR_rpt"/>
</dbReference>
<keyword evidence="1" id="KW-0802">TPR repeat</keyword>
<gene>
    <name evidence="3" type="ORF">GFH32_17805</name>
</gene>
<dbReference type="InterPro" id="IPR011990">
    <property type="entry name" value="TPR-like_helical_dom_sf"/>
</dbReference>
<dbReference type="PROSITE" id="PS50005">
    <property type="entry name" value="TPR"/>
    <property type="match status" value="1"/>
</dbReference>
<dbReference type="KEGG" id="sphe:GFH32_17805"/>
<dbReference type="Proteomes" id="UP000326921">
    <property type="component" value="Chromosome"/>
</dbReference>
<dbReference type="SUPFAM" id="SSF48452">
    <property type="entry name" value="TPR-like"/>
    <property type="match status" value="1"/>
</dbReference>
<name>A0A5Q0QII7_9SPHI</name>